<keyword evidence="2" id="KW-1185">Reference proteome</keyword>
<feature type="non-terminal residue" evidence="1">
    <location>
        <position position="1"/>
    </location>
</feature>
<name>A0A6G0Y6A0_APHCR</name>
<protein>
    <submittedName>
        <fullName evidence="1">Reverse transcriptase domain-containing protein</fullName>
    </submittedName>
</protein>
<keyword evidence="1" id="KW-0548">Nucleotidyltransferase</keyword>
<sequence length="101" mass="11721">VQNRFLSYSTFILKIDHPPHDYLSVGTSINIPTLASRRVDADLSFITSLLNSSIDVPDLLSSISLRVRYIYPYKLFQGLIYILTYRTQNNKKMSCFDNWLI</sequence>
<evidence type="ECO:0000313" key="1">
    <source>
        <dbReference type="EMBL" id="KAF0749829.1"/>
    </source>
</evidence>
<keyword evidence="1" id="KW-0808">Transferase</keyword>
<dbReference type="GO" id="GO:0003964">
    <property type="term" value="F:RNA-directed DNA polymerase activity"/>
    <property type="evidence" value="ECO:0007669"/>
    <property type="project" value="UniProtKB-KW"/>
</dbReference>
<keyword evidence="1" id="KW-0695">RNA-directed DNA polymerase</keyword>
<dbReference type="EMBL" id="VUJU01005951">
    <property type="protein sequence ID" value="KAF0749829.1"/>
    <property type="molecule type" value="Genomic_DNA"/>
</dbReference>
<reference evidence="1 2" key="1">
    <citation type="submission" date="2019-08" db="EMBL/GenBank/DDBJ databases">
        <title>Whole genome of Aphis craccivora.</title>
        <authorList>
            <person name="Voronova N.V."/>
            <person name="Shulinski R.S."/>
            <person name="Bandarenka Y.V."/>
            <person name="Zhorov D.G."/>
            <person name="Warner D."/>
        </authorList>
    </citation>
    <scope>NUCLEOTIDE SEQUENCE [LARGE SCALE GENOMIC DNA]</scope>
    <source>
        <strain evidence="1">180601</strain>
        <tissue evidence="1">Whole Body</tissue>
    </source>
</reference>
<comment type="caution">
    <text evidence="1">The sequence shown here is derived from an EMBL/GenBank/DDBJ whole genome shotgun (WGS) entry which is preliminary data.</text>
</comment>
<evidence type="ECO:0000313" key="2">
    <source>
        <dbReference type="Proteomes" id="UP000478052"/>
    </source>
</evidence>
<organism evidence="1 2">
    <name type="scientific">Aphis craccivora</name>
    <name type="common">Cowpea aphid</name>
    <dbReference type="NCBI Taxonomy" id="307492"/>
    <lineage>
        <taxon>Eukaryota</taxon>
        <taxon>Metazoa</taxon>
        <taxon>Ecdysozoa</taxon>
        <taxon>Arthropoda</taxon>
        <taxon>Hexapoda</taxon>
        <taxon>Insecta</taxon>
        <taxon>Pterygota</taxon>
        <taxon>Neoptera</taxon>
        <taxon>Paraneoptera</taxon>
        <taxon>Hemiptera</taxon>
        <taxon>Sternorrhyncha</taxon>
        <taxon>Aphidomorpha</taxon>
        <taxon>Aphidoidea</taxon>
        <taxon>Aphididae</taxon>
        <taxon>Aphidini</taxon>
        <taxon>Aphis</taxon>
        <taxon>Aphis</taxon>
    </lineage>
</organism>
<gene>
    <name evidence="1" type="ORF">FWK35_00024563</name>
</gene>
<dbReference type="AlphaFoldDB" id="A0A6G0Y6A0"/>
<accession>A0A6G0Y6A0</accession>
<proteinExistence type="predicted"/>
<dbReference type="Proteomes" id="UP000478052">
    <property type="component" value="Unassembled WGS sequence"/>
</dbReference>